<evidence type="ECO:0000256" key="4">
    <source>
        <dbReference type="ARBA" id="ARBA00022679"/>
    </source>
</evidence>
<evidence type="ECO:0000259" key="8">
    <source>
        <dbReference type="Pfam" id="PF00291"/>
    </source>
</evidence>
<feature type="region of interest" description="Disordered" evidence="7">
    <location>
        <begin position="561"/>
        <end position="583"/>
    </location>
</feature>
<evidence type="ECO:0000256" key="6">
    <source>
        <dbReference type="ARBA" id="ARBA00023192"/>
    </source>
</evidence>
<feature type="domain" description="Tryptophan synthase beta chain-like PALP" evidence="8">
    <location>
        <begin position="358"/>
        <end position="433"/>
    </location>
</feature>
<dbReference type="Pfam" id="PF00291">
    <property type="entry name" value="PALP"/>
    <property type="match status" value="2"/>
</dbReference>
<feature type="region of interest" description="Disordered" evidence="7">
    <location>
        <begin position="625"/>
        <end position="663"/>
    </location>
</feature>
<sequence>MPHPIKPRCLLLRLGEGKEQKGQQHGGNLEWQASACITAAAGAMALTTPYYSAENGKRGTPGSSFYFSSPCRGPARAQGHPAWVHSSEEEEEERGTTNDDEKNRRFYRPPYNRSGDNGERGGGGGKRMGHGNLRHGMHSHTDEVVEGFAGTVGNTPLVEIKSLSRITGCRILAKAEHLNPSGSINDRAAVYMVEDAERKGRLRPGGVIVEGTRGNTGISLALASLAKGYQCVLVVPDSVSAVKVDLMRAYGAHVHVQPSVPLSDSRHFYHKAAALAQELREAQAAALQSFQAHHQGLRVEEEEEEEAEAEAEEAGVAGSEEGDQAGGAEGAGGRDESVEERREVPSEGWEEGPGPLRLRRHMPKIVHLDQYENLANFKAHFEGTGPEIWRQVGHKIDAFVSGAGTGGTLAGVGVYLKHQDPNVRVMLVEEEGEEGEGGREGGRGVLLENEGLFVGPSAALNVVGAVKTALALGPGRTVVTVLCDGGERYLERTYQAEFLQGRGLLPEEEEEGVSRVWPSPLANCSDVGRKGPSHSLYGGDKGATRSKVVVGGMVLPSKTALAKRGREGGREAGREGGREREKEVVDKIRERRYRLYSGEAGYVHGRGSRRERRGFSAGRGVTCGCGKGEAETGSGREDEGGKMGEGNSVDSTEEGGTGVEKMQARVRGRKLLKMRVEGILREDNDGRNFNIRSKIGGRGGNLAVHGPSAHSVVDNV</sequence>
<evidence type="ECO:0000313" key="10">
    <source>
        <dbReference type="Proteomes" id="UP000355283"/>
    </source>
</evidence>
<dbReference type="OrthoDB" id="102667at2759"/>
<name>A0A4D9CYV5_9STRA</name>
<keyword evidence="10" id="KW-1185">Reference proteome</keyword>
<dbReference type="GO" id="GO:0016740">
    <property type="term" value="F:transferase activity"/>
    <property type="evidence" value="ECO:0007669"/>
    <property type="project" value="UniProtKB-KW"/>
</dbReference>
<accession>A0A4D9CYV5</accession>
<keyword evidence="3" id="KW-0028">Amino-acid biosynthesis</keyword>
<feature type="compositionally biased region" description="Acidic residues" evidence="7">
    <location>
        <begin position="300"/>
        <end position="313"/>
    </location>
</feature>
<proteinExistence type="inferred from homology"/>
<evidence type="ECO:0000256" key="2">
    <source>
        <dbReference type="ARBA" id="ARBA00007103"/>
    </source>
</evidence>
<dbReference type="GO" id="GO:0019344">
    <property type="term" value="P:cysteine biosynthetic process"/>
    <property type="evidence" value="ECO:0007669"/>
    <property type="project" value="UniProtKB-KW"/>
</dbReference>
<dbReference type="AlphaFoldDB" id="A0A4D9CYV5"/>
<dbReference type="InterPro" id="IPR036052">
    <property type="entry name" value="TrpB-like_PALP_sf"/>
</dbReference>
<gene>
    <name evidence="9" type="ORF">NSK_004037</name>
</gene>
<feature type="compositionally biased region" description="Basic and acidic residues" evidence="7">
    <location>
        <begin position="628"/>
        <end position="642"/>
    </location>
</feature>
<dbReference type="Gene3D" id="3.40.50.1100">
    <property type="match status" value="3"/>
</dbReference>
<dbReference type="InterPro" id="IPR001926">
    <property type="entry name" value="TrpB-like_PALP"/>
</dbReference>
<evidence type="ECO:0000256" key="5">
    <source>
        <dbReference type="ARBA" id="ARBA00022898"/>
    </source>
</evidence>
<protein>
    <recommendedName>
        <fullName evidence="8">Tryptophan synthase beta chain-like PALP domain-containing protein</fullName>
    </recommendedName>
</protein>
<evidence type="ECO:0000256" key="7">
    <source>
        <dbReference type="SAM" id="MobiDB-lite"/>
    </source>
</evidence>
<keyword evidence="4" id="KW-0808">Transferase</keyword>
<evidence type="ECO:0000313" key="9">
    <source>
        <dbReference type="EMBL" id="TFJ84572.1"/>
    </source>
</evidence>
<feature type="domain" description="Tryptophan synthase beta chain-like PALP" evidence="8">
    <location>
        <begin position="151"/>
        <end position="282"/>
    </location>
</feature>
<evidence type="ECO:0000256" key="1">
    <source>
        <dbReference type="ARBA" id="ARBA00001933"/>
    </source>
</evidence>
<dbReference type="InterPro" id="IPR050214">
    <property type="entry name" value="Cys_Synth/Cystath_Beta-Synth"/>
</dbReference>
<organism evidence="9 10">
    <name type="scientific">Nannochloropsis salina CCMP1776</name>
    <dbReference type="NCBI Taxonomy" id="1027361"/>
    <lineage>
        <taxon>Eukaryota</taxon>
        <taxon>Sar</taxon>
        <taxon>Stramenopiles</taxon>
        <taxon>Ochrophyta</taxon>
        <taxon>Eustigmatophyceae</taxon>
        <taxon>Eustigmatales</taxon>
        <taxon>Monodopsidaceae</taxon>
        <taxon>Microchloropsis</taxon>
        <taxon>Microchloropsis salina</taxon>
    </lineage>
</organism>
<dbReference type="FunFam" id="3.40.50.1100:FF:000016">
    <property type="entry name" value="Cysteine synthase A"/>
    <property type="match status" value="1"/>
</dbReference>
<keyword evidence="6" id="KW-0198">Cysteine biosynthesis</keyword>
<dbReference type="PANTHER" id="PTHR10314">
    <property type="entry name" value="CYSTATHIONINE BETA-SYNTHASE"/>
    <property type="match status" value="1"/>
</dbReference>
<dbReference type="CDD" id="cd01561">
    <property type="entry name" value="CBS_like"/>
    <property type="match status" value="1"/>
</dbReference>
<dbReference type="Proteomes" id="UP000355283">
    <property type="component" value="Unassembled WGS sequence"/>
</dbReference>
<comment type="caution">
    <text evidence="9">The sequence shown here is derived from an EMBL/GenBank/DDBJ whole genome shotgun (WGS) entry which is preliminary data.</text>
</comment>
<comment type="cofactor">
    <cofactor evidence="1">
        <name>pyridoxal 5'-phosphate</name>
        <dbReference type="ChEBI" id="CHEBI:597326"/>
    </cofactor>
</comment>
<keyword evidence="5" id="KW-0663">Pyridoxal phosphate</keyword>
<dbReference type="SUPFAM" id="SSF53686">
    <property type="entry name" value="Tryptophan synthase beta subunit-like PLP-dependent enzymes"/>
    <property type="match status" value="2"/>
</dbReference>
<evidence type="ECO:0000256" key="3">
    <source>
        <dbReference type="ARBA" id="ARBA00022605"/>
    </source>
</evidence>
<feature type="compositionally biased region" description="Basic and acidic residues" evidence="7">
    <location>
        <begin position="332"/>
        <end position="345"/>
    </location>
</feature>
<comment type="similarity">
    <text evidence="2">Belongs to the cysteine synthase/cystathionine beta-synthase family.</text>
</comment>
<feature type="region of interest" description="Disordered" evidence="7">
    <location>
        <begin position="293"/>
        <end position="357"/>
    </location>
</feature>
<dbReference type="EMBL" id="SDOX01000018">
    <property type="protein sequence ID" value="TFJ84572.1"/>
    <property type="molecule type" value="Genomic_DNA"/>
</dbReference>
<feature type="compositionally biased region" description="Basic and acidic residues" evidence="7">
    <location>
        <begin position="94"/>
        <end position="104"/>
    </location>
</feature>
<reference evidence="9 10" key="1">
    <citation type="submission" date="2019-01" db="EMBL/GenBank/DDBJ databases">
        <title>Nuclear Genome Assembly of the Microalgal Biofuel strain Nannochloropsis salina CCMP1776.</title>
        <authorList>
            <person name="Hovde B."/>
        </authorList>
    </citation>
    <scope>NUCLEOTIDE SEQUENCE [LARGE SCALE GENOMIC DNA]</scope>
    <source>
        <strain evidence="9 10">CCMP1776</strain>
    </source>
</reference>
<feature type="compositionally biased region" description="Basic and acidic residues" evidence="7">
    <location>
        <begin position="564"/>
        <end position="583"/>
    </location>
</feature>
<feature type="region of interest" description="Disordered" evidence="7">
    <location>
        <begin position="76"/>
        <end position="133"/>
    </location>
</feature>